<dbReference type="InterPro" id="IPR013083">
    <property type="entry name" value="Znf_RING/FYVE/PHD"/>
</dbReference>
<keyword evidence="3" id="KW-0479">Metal-binding</keyword>
<protein>
    <submittedName>
        <fullName evidence="9">Zinc finger, RING-type</fullName>
    </submittedName>
</protein>
<proteinExistence type="predicted"/>
<feature type="compositionally biased region" description="Basic residues" evidence="7">
    <location>
        <begin position="112"/>
        <end position="125"/>
    </location>
</feature>
<dbReference type="PANTHER" id="PTHR46913">
    <property type="entry name" value="RING-H2 FINGER PROTEIN ATL16"/>
    <property type="match status" value="1"/>
</dbReference>
<feature type="domain" description="RING-type" evidence="8">
    <location>
        <begin position="256"/>
        <end position="306"/>
    </location>
</feature>
<evidence type="ECO:0000256" key="4">
    <source>
        <dbReference type="ARBA" id="ARBA00022771"/>
    </source>
</evidence>
<evidence type="ECO:0000313" key="10">
    <source>
        <dbReference type="Proteomes" id="UP000019335"/>
    </source>
</evidence>
<dbReference type="PROSITE" id="PS50089">
    <property type="entry name" value="ZF_RING_2"/>
    <property type="match status" value="1"/>
</dbReference>
<evidence type="ECO:0000256" key="5">
    <source>
        <dbReference type="ARBA" id="ARBA00022833"/>
    </source>
</evidence>
<comment type="pathway">
    <text evidence="1">Protein modification; protein ubiquitination.</text>
</comment>
<dbReference type="SUPFAM" id="SSF57850">
    <property type="entry name" value="RING/U-box"/>
    <property type="match status" value="1"/>
</dbReference>
<dbReference type="GO" id="GO:0016567">
    <property type="term" value="P:protein ubiquitination"/>
    <property type="evidence" value="ECO:0007669"/>
    <property type="project" value="InterPro"/>
</dbReference>
<keyword evidence="2" id="KW-0808">Transferase</keyword>
<dbReference type="AlphaFoldDB" id="W7TPU1"/>
<sequence length="374" mass="42389">MASKCRYETCVQRGRFLCGLNRYSGRRKDDTWGCVPHPHRQAASFLMSSPLNILLGFSMIPLRFVILTPTYTFSYVATSCPLNMEEEEKWRRTHALNSSFRGGSSRLAPSHQNHHHHPFFHHHHASSPFSNSSVRLAAGSPHSCRAPFSSPPPSLHPPFSSSHGSSMRGHHMDIARQERFKTRHVGPLELMQLPTTLYKELMVRRRRERLQREMGVSVMLDEDDEEAIFVFGEGEAAFEGEERWEDDEAGGERHLCVICLEGFTPWDRVRELPACPHIHHQRCLDIWLRGAASYEACHTRSCPTCKTPISFSASSTPTTPSAAVEVAEEEEKMGAKTDTVSSPRSILSNIFEIPRWAYARAGNSLMQDAQHRQL</sequence>
<keyword evidence="4 6" id="KW-0863">Zinc-finger</keyword>
<dbReference type="Gene3D" id="3.30.40.10">
    <property type="entry name" value="Zinc/RING finger domain, C3HC4 (zinc finger)"/>
    <property type="match status" value="1"/>
</dbReference>
<dbReference type="InterPro" id="IPR001841">
    <property type="entry name" value="Znf_RING"/>
</dbReference>
<dbReference type="InterPro" id="IPR044600">
    <property type="entry name" value="ATL1/ATL16-like"/>
</dbReference>
<evidence type="ECO:0000259" key="8">
    <source>
        <dbReference type="PROSITE" id="PS50089"/>
    </source>
</evidence>
<comment type="caution">
    <text evidence="9">The sequence shown here is derived from an EMBL/GenBank/DDBJ whole genome shotgun (WGS) entry which is preliminary data.</text>
</comment>
<evidence type="ECO:0000256" key="7">
    <source>
        <dbReference type="SAM" id="MobiDB-lite"/>
    </source>
</evidence>
<feature type="compositionally biased region" description="Low complexity" evidence="7">
    <location>
        <begin position="157"/>
        <end position="166"/>
    </location>
</feature>
<name>W7TPU1_9STRA</name>
<dbReference type="GO" id="GO:0008270">
    <property type="term" value="F:zinc ion binding"/>
    <property type="evidence" value="ECO:0007669"/>
    <property type="project" value="UniProtKB-KW"/>
</dbReference>
<evidence type="ECO:0000256" key="3">
    <source>
        <dbReference type="ARBA" id="ARBA00022723"/>
    </source>
</evidence>
<evidence type="ECO:0000256" key="6">
    <source>
        <dbReference type="PROSITE-ProRule" id="PRU00175"/>
    </source>
</evidence>
<dbReference type="EMBL" id="AZIL01000355">
    <property type="protein sequence ID" value="EWM28077.1"/>
    <property type="molecule type" value="Genomic_DNA"/>
</dbReference>
<accession>W7TPU1</accession>
<reference evidence="9 10" key="1">
    <citation type="journal article" date="2014" name="Mol. Plant">
        <title>Chromosome Scale Genome Assembly and Transcriptome Profiling of Nannochloropsis gaditana in Nitrogen Depletion.</title>
        <authorList>
            <person name="Corteggiani Carpinelli E."/>
            <person name="Telatin A."/>
            <person name="Vitulo N."/>
            <person name="Forcato C."/>
            <person name="D'Angelo M."/>
            <person name="Schiavon R."/>
            <person name="Vezzi A."/>
            <person name="Giacometti G.M."/>
            <person name="Morosinotto T."/>
            <person name="Valle G."/>
        </authorList>
    </citation>
    <scope>NUCLEOTIDE SEQUENCE [LARGE SCALE GENOMIC DNA]</scope>
    <source>
        <strain evidence="9 10">B-31</strain>
    </source>
</reference>
<dbReference type="PANTHER" id="PTHR46913:SF20">
    <property type="entry name" value="RING-TYPE E3 UBIQUITIN TRANSFERASE"/>
    <property type="match status" value="1"/>
</dbReference>
<keyword evidence="10" id="KW-1185">Reference proteome</keyword>
<feature type="region of interest" description="Disordered" evidence="7">
    <location>
        <begin position="101"/>
        <end position="168"/>
    </location>
</feature>
<dbReference type="OrthoDB" id="8062037at2759"/>
<dbReference type="Proteomes" id="UP000019335">
    <property type="component" value="Chromosome 5"/>
</dbReference>
<keyword evidence="5" id="KW-0862">Zinc</keyword>
<evidence type="ECO:0000313" key="9">
    <source>
        <dbReference type="EMBL" id="EWM28077.1"/>
    </source>
</evidence>
<gene>
    <name evidence="9" type="ORF">Naga_100044g27</name>
</gene>
<evidence type="ECO:0000256" key="2">
    <source>
        <dbReference type="ARBA" id="ARBA00022679"/>
    </source>
</evidence>
<dbReference type="GO" id="GO:0016740">
    <property type="term" value="F:transferase activity"/>
    <property type="evidence" value="ECO:0007669"/>
    <property type="project" value="UniProtKB-KW"/>
</dbReference>
<evidence type="ECO:0000256" key="1">
    <source>
        <dbReference type="ARBA" id="ARBA00004906"/>
    </source>
</evidence>
<organism evidence="9 10">
    <name type="scientific">Nannochloropsis gaditana</name>
    <dbReference type="NCBI Taxonomy" id="72520"/>
    <lineage>
        <taxon>Eukaryota</taxon>
        <taxon>Sar</taxon>
        <taxon>Stramenopiles</taxon>
        <taxon>Ochrophyta</taxon>
        <taxon>Eustigmatophyceae</taxon>
        <taxon>Eustigmatales</taxon>
        <taxon>Monodopsidaceae</taxon>
        <taxon>Nannochloropsis</taxon>
    </lineage>
</organism>